<feature type="region of interest" description="Disordered" evidence="1">
    <location>
        <begin position="1"/>
        <end position="20"/>
    </location>
</feature>
<dbReference type="Proteomes" id="UP000366872">
    <property type="component" value="Unassembled WGS sequence"/>
</dbReference>
<dbReference type="SUPFAM" id="SSF48371">
    <property type="entry name" value="ARM repeat"/>
    <property type="match status" value="1"/>
</dbReference>
<dbReference type="InterPro" id="IPR016024">
    <property type="entry name" value="ARM-type_fold"/>
</dbReference>
<organism evidence="2 3">
    <name type="scientific">Pontiella desulfatans</name>
    <dbReference type="NCBI Taxonomy" id="2750659"/>
    <lineage>
        <taxon>Bacteria</taxon>
        <taxon>Pseudomonadati</taxon>
        <taxon>Kiritimatiellota</taxon>
        <taxon>Kiritimatiellia</taxon>
        <taxon>Kiritimatiellales</taxon>
        <taxon>Pontiellaceae</taxon>
        <taxon>Pontiella</taxon>
    </lineage>
</organism>
<dbReference type="EMBL" id="CAAHFG010000001">
    <property type="protein sequence ID" value="VGO13487.1"/>
    <property type="molecule type" value="Genomic_DNA"/>
</dbReference>
<keyword evidence="3" id="KW-1185">Reference proteome</keyword>
<accession>A0A6C2U0T5</accession>
<name>A0A6C2U0T5_PONDE</name>
<dbReference type="RefSeq" id="WP_136079056.1">
    <property type="nucleotide sequence ID" value="NZ_CAAHFG010000001.1"/>
</dbReference>
<evidence type="ECO:0000313" key="3">
    <source>
        <dbReference type="Proteomes" id="UP000366872"/>
    </source>
</evidence>
<evidence type="ECO:0000313" key="2">
    <source>
        <dbReference type="EMBL" id="VGO13487.1"/>
    </source>
</evidence>
<sequence length="1569" mass="175299">MSNNGGQINTSSIATESLNRTRQACPEEKWEDLLRLLQALALLPEDSPTELLPYLTGWDSHSISRLASLAPEIIQSSPVGHCILRPPSLRMKVLLPPITPFEVKNSLQHNLAKRCSEVIADDSLEGSHCRYAFTFLVLGIRDPKIYLDLVTDSVLRTLRTKPETTPEQFQNLLHRRVESSLALHPDGDADKHILAAATLAESNRRMAERGDVILSLWQSEATLENIIPHLSYSLTESSVIELIATAEAAAVRNCPALTAKLVEACACLEEQLQENAGDAILGILKPLWGHRYAGSVVARLALVDTQAASAMHRLFLSAVKELGHAGPVFDYCARLLSSLDGKDKSFCREALSSTVRKAGAQLPTVSEHLARCGMKPSFDANPGDEEKVLHEEICRNHYKDAADILDTVDGKSRSACAPELRKHLNAYWKLNKPDASTRVGDIMTFFLSTGIMPKPFATMLRDSVAEVLEEDSLFWINDYESYRKLLRAAEYLVNEAENHQVVKLVIDNFLKRRIDEILLLWASMGDCELCAVALSVAFKVGDDYLKDTWDRMWKAAGKLRKMEGVRVRLAGLSLLLNHGSSVGCEWLNEHMIRQLLRLRISSEKKAALRASMQSPPVDGADYDRCLSILSSLKPIPSPVLGTIPHPEALARFCSSCVGQIGFHTRDMAGHLLGLRERFVTQSDENSFLRISIKNIPDPQSRRDILHAIRVMYTEDERAHLCLSVELRCPGTLRAADVEGVNLSKIDGMDFLLYAGVIMAENKEHQALLLSRLPSIREVSKRALLIHQYVEAEKCGPMLDSPPSTLEPLSIDRIACSALGEVKQIDLDTLLVLEQHLTFDLEGFRVLHMASQNVEGTLPGAFIRRQVERVFPSLRQTGRRQTDGTIDQPQSQNGFNFEDSKGLGEEVLRCGDEEMRIDLFAMVAQEISACGTWISVGFLDTANAVLRERPLEEPLLISIRRFPLQFEERYHSAFYGRLVRYLGDANQTIREELWSQASVLWFVQDDDPLKRVGPLSQAFGILMPEDTPGLYVDVLRHHLDELLEAARKVGAACLFSVLAALFEDIEIWLEVFHAPIADAFGEMLDNLPELERDVSEEIMQDFLSGLNDVTKSEEGVGFVSDVCSEKASRWEVFMSRLAGRRDSYGDLETWAQELSRNIVANIWPGDSAALLWIDSFKAGGGEDVMWLVKKFTHSMVKGPGGAKWADLCDELIDGAEPEAPPEEWHLFEAYCKHWSSLVRELHTRQNTGESVPFVVLDSEDYELFFLCMRDGPDLVEQKVGALKLFKQIFVENPEFIIGSGSSRVAILEMVGEVFADHPWKEAFAEAFLEVAEAESSIYGRVKFMLLAASSLRSATVLRGICDLLTDKNLAECILGATKDDLAFAIRVGTVFQFRSLYPTIDSENMEASEDLALLQKQAHAYRMYVLNEVQIDGIEELAWTSAQAFKEGSKWAQYFASAAEVCLQDASPAKIPIPYWWRIARCARLTGSPHLLQLLCRLRNACAPNTPIPPEVEHEVLSVLVDYVETPQFPELYGYVHSFRVGPSESGDDSHNRFLAEIPLRLSRACDSLT</sequence>
<reference evidence="2 3" key="1">
    <citation type="submission" date="2019-04" db="EMBL/GenBank/DDBJ databases">
        <authorList>
            <person name="Van Vliet M D."/>
        </authorList>
    </citation>
    <scope>NUCLEOTIDE SEQUENCE [LARGE SCALE GENOMIC DNA]</scope>
    <source>
        <strain evidence="2 3">F1</strain>
    </source>
</reference>
<protein>
    <submittedName>
        <fullName evidence="2">Uncharacterized protein</fullName>
    </submittedName>
</protein>
<gene>
    <name evidence="2" type="ORF">PDESU_02044</name>
</gene>
<proteinExistence type="predicted"/>
<evidence type="ECO:0000256" key="1">
    <source>
        <dbReference type="SAM" id="MobiDB-lite"/>
    </source>
</evidence>